<protein>
    <recommendedName>
        <fullName evidence="3">RRM domain-containing protein</fullName>
    </recommendedName>
</protein>
<dbReference type="SUPFAM" id="SSF54928">
    <property type="entry name" value="RNA-binding domain, RBD"/>
    <property type="match status" value="2"/>
</dbReference>
<evidence type="ECO:0000313" key="2">
    <source>
        <dbReference type="Proteomes" id="UP000031036"/>
    </source>
</evidence>
<dbReference type="OrthoDB" id="5800150at2759"/>
<organism evidence="1 2">
    <name type="scientific">Toxocara canis</name>
    <name type="common">Canine roundworm</name>
    <dbReference type="NCBI Taxonomy" id="6265"/>
    <lineage>
        <taxon>Eukaryota</taxon>
        <taxon>Metazoa</taxon>
        <taxon>Ecdysozoa</taxon>
        <taxon>Nematoda</taxon>
        <taxon>Chromadorea</taxon>
        <taxon>Rhabditida</taxon>
        <taxon>Spirurina</taxon>
        <taxon>Ascaridomorpha</taxon>
        <taxon>Ascaridoidea</taxon>
        <taxon>Toxocaridae</taxon>
        <taxon>Toxocara</taxon>
    </lineage>
</organism>
<reference evidence="1 2" key="1">
    <citation type="submission" date="2014-11" db="EMBL/GenBank/DDBJ databases">
        <title>Genetic blueprint of the zoonotic pathogen Toxocara canis.</title>
        <authorList>
            <person name="Zhu X.-Q."/>
            <person name="Korhonen P.K."/>
            <person name="Cai H."/>
            <person name="Young N.D."/>
            <person name="Nejsum P."/>
            <person name="von Samson-Himmelstjerna G."/>
            <person name="Boag P.R."/>
            <person name="Tan P."/>
            <person name="Li Q."/>
            <person name="Min J."/>
            <person name="Yang Y."/>
            <person name="Wang X."/>
            <person name="Fang X."/>
            <person name="Hall R.S."/>
            <person name="Hofmann A."/>
            <person name="Sternberg P.W."/>
            <person name="Jex A.R."/>
            <person name="Gasser R.B."/>
        </authorList>
    </citation>
    <scope>NUCLEOTIDE SEQUENCE [LARGE SCALE GENOMIC DNA]</scope>
    <source>
        <strain evidence="1">PN_DK_2014</strain>
    </source>
</reference>
<proteinExistence type="predicted"/>
<evidence type="ECO:0000313" key="1">
    <source>
        <dbReference type="EMBL" id="KHN85457.1"/>
    </source>
</evidence>
<sequence>MKDYPTVALMRRLKVTFWMPLKVWFSRRLKVRFSRRLKVRFSRRLKVRFWRRAKVMASSLRWAMVDSVPDESIMPQLTEFAKWLVNILQTEGIKKGSPCAFEPEPDVVFYAKPGCYGDVEQAYKSIFEDHAKVLLVVHILPERDANEYQWMKSFCERYGLIRQGILLQNALSRFAGADWEVIVENVLRWIMRRLHEIVVATHREQSSLTLRIGPETIPQKYDLKMNGVEKAIQQVLSERVLVERKVSVSTVRIEGFPSTMNQFQLATVFADFIVKSVELSETHDLAMIEFATKFQAAQAAMLFNTVRIEGFPSTMNQFQLATVFADFIVKSVELSETHDCAMIEFATKFQAAQAAMLFNGCNVDSMHKLSVVPVHPEVLNHI</sequence>
<accession>A0A0B2VVS9</accession>
<dbReference type="GO" id="GO:0003676">
    <property type="term" value="F:nucleic acid binding"/>
    <property type="evidence" value="ECO:0007669"/>
    <property type="project" value="InterPro"/>
</dbReference>
<dbReference type="OMA" id="PWALICS"/>
<gene>
    <name evidence="1" type="ORF">Tcan_04991</name>
</gene>
<name>A0A0B2VVS9_TOXCA</name>
<evidence type="ECO:0008006" key="3">
    <source>
        <dbReference type="Google" id="ProtNLM"/>
    </source>
</evidence>
<keyword evidence="2" id="KW-1185">Reference proteome</keyword>
<dbReference type="Proteomes" id="UP000031036">
    <property type="component" value="Unassembled WGS sequence"/>
</dbReference>
<dbReference type="AlphaFoldDB" id="A0A0B2VVS9"/>
<dbReference type="EMBL" id="JPKZ01000785">
    <property type="protein sequence ID" value="KHN85457.1"/>
    <property type="molecule type" value="Genomic_DNA"/>
</dbReference>
<comment type="caution">
    <text evidence="1">The sequence shown here is derived from an EMBL/GenBank/DDBJ whole genome shotgun (WGS) entry which is preliminary data.</text>
</comment>
<dbReference type="STRING" id="6265.A0A0B2VVS9"/>
<dbReference type="Gene3D" id="3.40.50.2300">
    <property type="match status" value="1"/>
</dbReference>
<dbReference type="InterPro" id="IPR035979">
    <property type="entry name" value="RBD_domain_sf"/>
</dbReference>